<evidence type="ECO:0000259" key="4">
    <source>
        <dbReference type="PROSITE" id="PS50886"/>
    </source>
</evidence>
<keyword evidence="2 3" id="KW-0694">RNA-binding</keyword>
<name>V5RJR0_SPIAP</name>
<reference evidence="5 6" key="1">
    <citation type="journal article" date="2014" name="Genome Announc.">
        <title>Complete Genome Sequence of Spiroplasma apis B31T (ATCC 33834), a Bacterium Associated with May Disease of Honeybees (Apis mellifera).</title>
        <authorList>
            <person name="Ku C."/>
            <person name="Lo W.S."/>
            <person name="Chen L.L."/>
            <person name="Kuo C.H."/>
        </authorList>
    </citation>
    <scope>NUCLEOTIDE SEQUENCE [LARGE SCALE GENOMIC DNA]</scope>
    <source>
        <strain evidence="5">B31</strain>
    </source>
</reference>
<dbReference type="CDD" id="cd02796">
    <property type="entry name" value="tRNA_bind_bactPheRS"/>
    <property type="match status" value="1"/>
</dbReference>
<evidence type="ECO:0000313" key="6">
    <source>
        <dbReference type="Proteomes" id="UP000018550"/>
    </source>
</evidence>
<dbReference type="InterPro" id="IPR037154">
    <property type="entry name" value="YtpR-like_sf"/>
</dbReference>
<dbReference type="KEGG" id="sapi:SAPIS_v1c08730"/>
<evidence type="ECO:0000256" key="2">
    <source>
        <dbReference type="ARBA" id="ARBA00022884"/>
    </source>
</evidence>
<dbReference type="EMBL" id="CP006682">
    <property type="protein sequence ID" value="AHB36718.1"/>
    <property type="molecule type" value="Genomic_DNA"/>
</dbReference>
<dbReference type="InterPro" id="IPR033714">
    <property type="entry name" value="tRNA_bind_bactPheRS"/>
</dbReference>
<feature type="domain" description="TRNA-binding" evidence="4">
    <location>
        <begin position="79"/>
        <end position="189"/>
    </location>
</feature>
<keyword evidence="6" id="KW-1185">Reference proteome</keyword>
<dbReference type="PATRIC" id="fig|1276258.3.peg.894"/>
<accession>V5RJR0</accession>
<dbReference type="OrthoDB" id="9805455at2"/>
<dbReference type="STRING" id="1276258.SAPIS_v1c08730"/>
<protein>
    <submittedName>
        <fullName evidence="5">Putative tRNA-binding protein</fullName>
    </submittedName>
</protein>
<dbReference type="HOGENOM" id="CLU_098250_1_0_14"/>
<dbReference type="AlphaFoldDB" id="V5RJR0"/>
<dbReference type="NCBIfam" id="NF045760">
    <property type="entry name" value="YtpR"/>
    <property type="match status" value="1"/>
</dbReference>
<dbReference type="Proteomes" id="UP000018550">
    <property type="component" value="Chromosome"/>
</dbReference>
<proteinExistence type="predicted"/>
<dbReference type="SUPFAM" id="SSF50249">
    <property type="entry name" value="Nucleic acid-binding proteins"/>
    <property type="match status" value="1"/>
</dbReference>
<dbReference type="GO" id="GO:0000049">
    <property type="term" value="F:tRNA binding"/>
    <property type="evidence" value="ECO:0007669"/>
    <property type="project" value="UniProtKB-UniRule"/>
</dbReference>
<evidence type="ECO:0000256" key="3">
    <source>
        <dbReference type="PROSITE-ProRule" id="PRU00209"/>
    </source>
</evidence>
<dbReference type="Gene3D" id="2.40.50.140">
    <property type="entry name" value="Nucleic acid-binding proteins"/>
    <property type="match status" value="1"/>
</dbReference>
<evidence type="ECO:0000313" key="5">
    <source>
        <dbReference type="EMBL" id="AHB36718.1"/>
    </source>
</evidence>
<evidence type="ECO:0000256" key="1">
    <source>
        <dbReference type="ARBA" id="ARBA00022555"/>
    </source>
</evidence>
<dbReference type="PROSITE" id="PS50886">
    <property type="entry name" value="TRBD"/>
    <property type="match status" value="1"/>
</dbReference>
<sequence length="195" mass="22160">MKWFIRYCDAFDVLLVTIENKKIDFLKVKNNLVILYSNNEIVGFNIFNPNIDKTKNNFLQNENYENYVKKEVSGYFKEVDFHKQFVITKVTKCEKIEGTHLSLCEVILDGQSIQIVCGAKNVRKDLVTVLATEGSWMPNGIRIGHGKLKGYDSFGMLCSAKELNIDSDPNASGIIELNLPDSYIGQKFEGVFGEK</sequence>
<dbReference type="eggNOG" id="COG0073">
    <property type="taxonomic scope" value="Bacteria"/>
</dbReference>
<dbReference type="Pfam" id="PF01588">
    <property type="entry name" value="tRNA_bind"/>
    <property type="match status" value="1"/>
</dbReference>
<keyword evidence="1 3" id="KW-0820">tRNA-binding</keyword>
<dbReference type="InterPro" id="IPR012340">
    <property type="entry name" value="NA-bd_OB-fold"/>
</dbReference>
<dbReference type="InterPro" id="IPR002547">
    <property type="entry name" value="tRNA-bd_dom"/>
</dbReference>
<dbReference type="RefSeq" id="WP_023790084.1">
    <property type="nucleotide sequence ID" value="NC_022998.1"/>
</dbReference>
<gene>
    <name evidence="5" type="ORF">SAPIS_v1c08730</name>
</gene>
<dbReference type="Gene3D" id="3.30.1940.10">
    <property type="entry name" value="YtpR-like"/>
    <property type="match status" value="1"/>
</dbReference>
<organism evidence="5 6">
    <name type="scientific">Spiroplasma apis B31</name>
    <dbReference type="NCBI Taxonomy" id="1276258"/>
    <lineage>
        <taxon>Bacteria</taxon>
        <taxon>Bacillati</taxon>
        <taxon>Mycoplasmatota</taxon>
        <taxon>Mollicutes</taxon>
        <taxon>Entomoplasmatales</taxon>
        <taxon>Spiroplasmataceae</taxon>
        <taxon>Spiroplasma</taxon>
    </lineage>
</organism>